<dbReference type="Proteomes" id="UP000256512">
    <property type="component" value="Unassembled WGS sequence"/>
</dbReference>
<evidence type="ECO:0008006" key="3">
    <source>
        <dbReference type="Google" id="ProtNLM"/>
    </source>
</evidence>
<reference evidence="1 2" key="1">
    <citation type="journal article" date="2006" name="Int. J. Syst. Evol. Microbiol.">
        <title>Chryseobacterium piscium sp. nov., isolated from fish of the South Atlantic Ocean off South Africa.</title>
        <authorList>
            <person name="de Beer H."/>
            <person name="Hugo C.J."/>
            <person name="Jooste P.J."/>
            <person name="Vancanneyt M."/>
            <person name="Coenye T."/>
            <person name="Vandamme P."/>
        </authorList>
    </citation>
    <scope>NUCLEOTIDE SEQUENCE [LARGE SCALE GENOMIC DNA]</scope>
    <source>
        <strain evidence="1 2">CCUG 51923</strain>
    </source>
</reference>
<comment type="caution">
    <text evidence="1">The sequence shown here is derived from an EMBL/GenBank/DDBJ whole genome shotgun (WGS) entry which is preliminary data.</text>
</comment>
<protein>
    <recommendedName>
        <fullName evidence="3">Lipoprotein</fullName>
    </recommendedName>
</protein>
<dbReference type="RefSeq" id="WP_115951533.1">
    <property type="nucleotide sequence ID" value="NZ_QNVS01000083.1"/>
</dbReference>
<proteinExistence type="predicted"/>
<evidence type="ECO:0000313" key="1">
    <source>
        <dbReference type="EMBL" id="REC51023.1"/>
    </source>
</evidence>
<dbReference type="PROSITE" id="PS51257">
    <property type="entry name" value="PROKAR_LIPOPROTEIN"/>
    <property type="match status" value="1"/>
</dbReference>
<name>A0A3D9BBW8_9FLAO</name>
<keyword evidence="2" id="KW-1185">Reference proteome</keyword>
<sequence>MKNKIYLLLTVLILLSCHSQDNKIVDLAKISSDFNVSKFYGNKIKKTNEIISKDPKSMSKKEALNLLNNAFFVKDTLGYYKTDGRFPTDLSLEPTNDWMVRNKKPTEIFGYGYKTVAYDPEKDTIAILNTVVFPKMDMVEDHKGNLMYLEVGKTSKNATDYNKIKEYISKNCKKVIVEDSAPNASYWEGEHFYYYLFKEDNRVEDISYDSQGNKKSNPVNVTEIKLSMFEKSYIRKMEELRIYSSGNKFWKKSL</sequence>
<gene>
    <name evidence="1" type="ORF">DRF62_17960</name>
</gene>
<organism evidence="1 2">
    <name type="scientific">Chryseobacterium piscium</name>
    <dbReference type="NCBI Taxonomy" id="333702"/>
    <lineage>
        <taxon>Bacteria</taxon>
        <taxon>Pseudomonadati</taxon>
        <taxon>Bacteroidota</taxon>
        <taxon>Flavobacteriia</taxon>
        <taxon>Flavobacteriales</taxon>
        <taxon>Weeksellaceae</taxon>
        <taxon>Chryseobacterium group</taxon>
        <taxon>Chryseobacterium</taxon>
    </lineage>
</organism>
<dbReference type="EMBL" id="QNVS01000083">
    <property type="protein sequence ID" value="REC51023.1"/>
    <property type="molecule type" value="Genomic_DNA"/>
</dbReference>
<accession>A0A3D9BBW8</accession>
<evidence type="ECO:0000313" key="2">
    <source>
        <dbReference type="Proteomes" id="UP000256512"/>
    </source>
</evidence>
<dbReference type="AlphaFoldDB" id="A0A3D9BBW8"/>